<evidence type="ECO:0000313" key="2">
    <source>
        <dbReference type="EMBL" id="GMI42864.1"/>
    </source>
</evidence>
<comment type="caution">
    <text evidence="2">The sequence shown here is derived from an EMBL/GenBank/DDBJ whole genome shotgun (WGS) entry which is preliminary data.</text>
</comment>
<evidence type="ECO:0000313" key="3">
    <source>
        <dbReference type="Proteomes" id="UP001165065"/>
    </source>
</evidence>
<gene>
    <name evidence="2" type="ORF">TrCOL_g12847</name>
</gene>
<sequence>MPYQCKLCGCTQVYHSCATVLRARSALGVVSADPTPASDMIVIVAKPTAAIQVPTVQLTQLQHKEDVQVLPPQMQPPRSDGAYTQPSHPATLAETPIAPASDASCVHCGVQSSEHVYGMKWCFASQRKIRVRGDRLCRACRRHICDELVDYIPMPPSKPGGYLVVRSRNMKRVSHKDGVTLLWLAGKYMAAKELSARPVLTVSRNIV</sequence>
<dbReference type="Proteomes" id="UP001165065">
    <property type="component" value="Unassembled WGS sequence"/>
</dbReference>
<organism evidence="2 3">
    <name type="scientific">Triparma columacea</name>
    <dbReference type="NCBI Taxonomy" id="722753"/>
    <lineage>
        <taxon>Eukaryota</taxon>
        <taxon>Sar</taxon>
        <taxon>Stramenopiles</taxon>
        <taxon>Ochrophyta</taxon>
        <taxon>Bolidophyceae</taxon>
        <taxon>Parmales</taxon>
        <taxon>Triparmaceae</taxon>
        <taxon>Triparma</taxon>
    </lineage>
</organism>
<accession>A0A9W7GFT7</accession>
<evidence type="ECO:0000256" key="1">
    <source>
        <dbReference type="SAM" id="MobiDB-lite"/>
    </source>
</evidence>
<reference evidence="3" key="1">
    <citation type="journal article" date="2023" name="Commun. Biol.">
        <title>Genome analysis of Parmales, the sister group of diatoms, reveals the evolutionary specialization of diatoms from phago-mixotrophs to photoautotrophs.</title>
        <authorList>
            <person name="Ban H."/>
            <person name="Sato S."/>
            <person name="Yoshikawa S."/>
            <person name="Yamada K."/>
            <person name="Nakamura Y."/>
            <person name="Ichinomiya M."/>
            <person name="Sato N."/>
            <person name="Blanc-Mathieu R."/>
            <person name="Endo H."/>
            <person name="Kuwata A."/>
            <person name="Ogata H."/>
        </authorList>
    </citation>
    <scope>NUCLEOTIDE SEQUENCE [LARGE SCALE GENOMIC DNA]</scope>
</reference>
<dbReference type="EMBL" id="BRYA01000183">
    <property type="protein sequence ID" value="GMI42864.1"/>
    <property type="molecule type" value="Genomic_DNA"/>
</dbReference>
<feature type="region of interest" description="Disordered" evidence="1">
    <location>
        <begin position="71"/>
        <end position="93"/>
    </location>
</feature>
<keyword evidence="3" id="KW-1185">Reference proteome</keyword>
<dbReference type="AlphaFoldDB" id="A0A9W7GFT7"/>
<protein>
    <submittedName>
        <fullName evidence="2">Uncharacterized protein</fullName>
    </submittedName>
</protein>
<name>A0A9W7GFT7_9STRA</name>
<proteinExistence type="predicted"/>